<feature type="region of interest" description="Disordered" evidence="1">
    <location>
        <begin position="45"/>
        <end position="73"/>
    </location>
</feature>
<dbReference type="Proteomes" id="UP000314294">
    <property type="component" value="Unassembled WGS sequence"/>
</dbReference>
<sequence>MPQLSLEKRNRNVNGWRQDAVKASLHRLTENITLWSSVRKHHHAKFNSGGALTPPPPISSIKKTSISPDRCSSPQPRGLALFLDTFGTNSAATSRPSPHEVVSHRGGEGCKSISAVREHGSTTHEYMDVTAGFKELQRWNQVSEDVGSTVTKHPLNSSILLSCERDIRQPGACWSGVSSARQAELPPPWREGGREGGEDGVSTETPRTSR</sequence>
<feature type="region of interest" description="Disordered" evidence="1">
    <location>
        <begin position="175"/>
        <end position="210"/>
    </location>
</feature>
<protein>
    <submittedName>
        <fullName evidence="2">Uncharacterized protein</fullName>
    </submittedName>
</protein>
<reference evidence="2 3" key="1">
    <citation type="submission" date="2019-03" db="EMBL/GenBank/DDBJ databases">
        <title>First draft genome of Liparis tanakae, snailfish: a comprehensive survey of snailfish specific genes.</title>
        <authorList>
            <person name="Kim W."/>
            <person name="Song I."/>
            <person name="Jeong J.-H."/>
            <person name="Kim D."/>
            <person name="Kim S."/>
            <person name="Ryu S."/>
            <person name="Song J.Y."/>
            <person name="Lee S.K."/>
        </authorList>
    </citation>
    <scope>NUCLEOTIDE SEQUENCE [LARGE SCALE GENOMIC DNA]</scope>
    <source>
        <tissue evidence="2">Muscle</tissue>
    </source>
</reference>
<name>A0A4Z2GVH2_9TELE</name>
<dbReference type="EMBL" id="SRLO01000402">
    <property type="protein sequence ID" value="TNN57558.1"/>
    <property type="molecule type" value="Genomic_DNA"/>
</dbReference>
<comment type="caution">
    <text evidence="2">The sequence shown here is derived from an EMBL/GenBank/DDBJ whole genome shotgun (WGS) entry which is preliminary data.</text>
</comment>
<accession>A0A4Z2GVH2</accession>
<feature type="compositionally biased region" description="Low complexity" evidence="1">
    <location>
        <begin position="59"/>
        <end position="68"/>
    </location>
</feature>
<gene>
    <name evidence="2" type="ORF">EYF80_032224</name>
</gene>
<evidence type="ECO:0000256" key="1">
    <source>
        <dbReference type="SAM" id="MobiDB-lite"/>
    </source>
</evidence>
<evidence type="ECO:0000313" key="3">
    <source>
        <dbReference type="Proteomes" id="UP000314294"/>
    </source>
</evidence>
<dbReference type="AlphaFoldDB" id="A0A4Z2GVH2"/>
<proteinExistence type="predicted"/>
<organism evidence="2 3">
    <name type="scientific">Liparis tanakae</name>
    <name type="common">Tanaka's snailfish</name>
    <dbReference type="NCBI Taxonomy" id="230148"/>
    <lineage>
        <taxon>Eukaryota</taxon>
        <taxon>Metazoa</taxon>
        <taxon>Chordata</taxon>
        <taxon>Craniata</taxon>
        <taxon>Vertebrata</taxon>
        <taxon>Euteleostomi</taxon>
        <taxon>Actinopterygii</taxon>
        <taxon>Neopterygii</taxon>
        <taxon>Teleostei</taxon>
        <taxon>Neoteleostei</taxon>
        <taxon>Acanthomorphata</taxon>
        <taxon>Eupercaria</taxon>
        <taxon>Perciformes</taxon>
        <taxon>Cottioidei</taxon>
        <taxon>Cottales</taxon>
        <taxon>Liparidae</taxon>
        <taxon>Liparis</taxon>
    </lineage>
</organism>
<keyword evidence="3" id="KW-1185">Reference proteome</keyword>
<evidence type="ECO:0000313" key="2">
    <source>
        <dbReference type="EMBL" id="TNN57558.1"/>
    </source>
</evidence>